<keyword evidence="2" id="KW-1185">Reference proteome</keyword>
<dbReference type="EMBL" id="AYYX01000004">
    <property type="protein sequence ID" value="KRM89545.1"/>
    <property type="molecule type" value="Genomic_DNA"/>
</dbReference>
<dbReference type="InterPro" id="IPR021321">
    <property type="entry name" value="DUF2922"/>
</dbReference>
<reference evidence="1 2" key="1">
    <citation type="journal article" date="2015" name="Genome Announc.">
        <title>Expanding the biotechnology potential of lactobacilli through comparative genomics of 213 strains and associated genera.</title>
        <authorList>
            <person name="Sun Z."/>
            <person name="Harris H.M."/>
            <person name="McCann A."/>
            <person name="Guo C."/>
            <person name="Argimon S."/>
            <person name="Zhang W."/>
            <person name="Yang X."/>
            <person name="Jeffery I.B."/>
            <person name="Cooney J.C."/>
            <person name="Kagawa T.F."/>
            <person name="Liu W."/>
            <person name="Song Y."/>
            <person name="Salvetti E."/>
            <person name="Wrobel A."/>
            <person name="Rasinkangas P."/>
            <person name="Parkhill J."/>
            <person name="Rea M.C."/>
            <person name="O'Sullivan O."/>
            <person name="Ritari J."/>
            <person name="Douillard F.P."/>
            <person name="Paul Ross R."/>
            <person name="Yang R."/>
            <person name="Briner A.E."/>
            <person name="Felis G.E."/>
            <person name="de Vos W.M."/>
            <person name="Barrangou R."/>
            <person name="Klaenhammer T.R."/>
            <person name="Caufield P.W."/>
            <person name="Cui Y."/>
            <person name="Zhang H."/>
            <person name="O'Toole P.W."/>
        </authorList>
    </citation>
    <scope>NUCLEOTIDE SEQUENCE [LARGE SCALE GENOMIC DNA]</scope>
    <source>
        <strain evidence="1 2">DSM 20605</strain>
    </source>
</reference>
<evidence type="ECO:0000313" key="2">
    <source>
        <dbReference type="Proteomes" id="UP000051576"/>
    </source>
</evidence>
<name>A0A0R2CLW2_9LACO</name>
<dbReference type="STRING" id="1133569.FD21_GL001403"/>
<protein>
    <recommendedName>
        <fullName evidence="3">DUF2922 domain-containing protein</fullName>
    </recommendedName>
</protein>
<evidence type="ECO:0008006" key="3">
    <source>
        <dbReference type="Google" id="ProtNLM"/>
    </source>
</evidence>
<comment type="caution">
    <text evidence="1">The sequence shown here is derived from an EMBL/GenBank/DDBJ whole genome shotgun (WGS) entry which is preliminary data.</text>
</comment>
<dbReference type="AlphaFoldDB" id="A0A0R2CLW2"/>
<dbReference type="Pfam" id="PF11148">
    <property type="entry name" value="DUF2922"/>
    <property type="match status" value="1"/>
</dbReference>
<gene>
    <name evidence="1" type="ORF">FD21_GL001403</name>
</gene>
<dbReference type="PATRIC" id="fig|1133569.4.peg.1537"/>
<evidence type="ECO:0000313" key="1">
    <source>
        <dbReference type="EMBL" id="KRM89545.1"/>
    </source>
</evidence>
<sequence length="76" mass="8528">MKQLNLVFSDQTGKNKNTFRLTYANETLDQATVAKAMNDLAALNLFIDKDGQLMYVKPISAKYVETVETPIITEAE</sequence>
<accession>A0A0R2CLW2</accession>
<dbReference type="RefSeq" id="WP_010579461.1">
    <property type="nucleotide sequence ID" value="NZ_AHYZ01000010.1"/>
</dbReference>
<organism evidence="1 2">
    <name type="scientific">Liquorilactobacillus vini DSM 20605</name>
    <dbReference type="NCBI Taxonomy" id="1133569"/>
    <lineage>
        <taxon>Bacteria</taxon>
        <taxon>Bacillati</taxon>
        <taxon>Bacillota</taxon>
        <taxon>Bacilli</taxon>
        <taxon>Lactobacillales</taxon>
        <taxon>Lactobacillaceae</taxon>
        <taxon>Liquorilactobacillus</taxon>
    </lineage>
</organism>
<dbReference type="OrthoDB" id="2323347at2"/>
<dbReference type="Proteomes" id="UP000051576">
    <property type="component" value="Unassembled WGS sequence"/>
</dbReference>
<proteinExistence type="predicted"/>